<name>A0A927KY85_9ACTN</name>
<dbReference type="RefSeq" id="WP_192358941.1">
    <property type="nucleotide sequence ID" value="NZ_CP119182.1"/>
</dbReference>
<comment type="caution">
    <text evidence="1">The sequence shown here is derived from an EMBL/GenBank/DDBJ whole genome shotgun (WGS) entry which is preliminary data.</text>
</comment>
<evidence type="ECO:0000313" key="2">
    <source>
        <dbReference type="Proteomes" id="UP000661025"/>
    </source>
</evidence>
<proteinExistence type="predicted"/>
<gene>
    <name evidence="1" type="ORF">IHE70_01425</name>
</gene>
<dbReference type="AlphaFoldDB" id="A0A927KY85"/>
<dbReference type="GeneID" id="79929264"/>
<dbReference type="EMBL" id="JACYXT010000001">
    <property type="protein sequence ID" value="MBD9721924.1"/>
    <property type="molecule type" value="Genomic_DNA"/>
</dbReference>
<accession>A0A927KY85</accession>
<reference evidence="1" key="1">
    <citation type="submission" date="2020-09" db="EMBL/GenBank/DDBJ databases">
        <title>Streptomyces canutascabiei sp. nov., which causes potato common scab and is distributed across the world.</title>
        <authorList>
            <person name="Nguyen H.P."/>
            <person name="Weisberg A.J."/>
            <person name="Chang J.H."/>
            <person name="Clarke C.R."/>
        </authorList>
    </citation>
    <scope>NUCLEOTIDE SEQUENCE</scope>
    <source>
        <strain evidence="1">ID-01-6.2a</strain>
    </source>
</reference>
<dbReference type="Proteomes" id="UP000661025">
    <property type="component" value="Unassembled WGS sequence"/>
</dbReference>
<protein>
    <submittedName>
        <fullName evidence="1">Uncharacterized protein</fullName>
    </submittedName>
</protein>
<evidence type="ECO:0000313" key="1">
    <source>
        <dbReference type="EMBL" id="MBD9721924.1"/>
    </source>
</evidence>
<sequence length="138" mass="15727">MNRETRFLISRKPFAIDLTTVTGSQHPRGDRHAFSGTANAVWFRRQNGVTRACLGTLKLWSHYLPEPLDLDDPHAILSADLDGRYGGDCHGRWDGERYWGAQKPFEIDLHLTLLEPMLATYPAIPDGYDGWWTFQPVS</sequence>
<organism evidence="1 2">
    <name type="scientific">Streptomyces caniscabiei</name>
    <dbReference type="NCBI Taxonomy" id="2746961"/>
    <lineage>
        <taxon>Bacteria</taxon>
        <taxon>Bacillati</taxon>
        <taxon>Actinomycetota</taxon>
        <taxon>Actinomycetes</taxon>
        <taxon>Kitasatosporales</taxon>
        <taxon>Streptomycetaceae</taxon>
        <taxon>Streptomyces</taxon>
    </lineage>
</organism>